<protein>
    <recommendedName>
        <fullName evidence="1">Smf/DprA SLOG domain-containing protein</fullName>
    </recommendedName>
</protein>
<evidence type="ECO:0000313" key="2">
    <source>
        <dbReference type="EMBL" id="VVJ21606.1"/>
    </source>
</evidence>
<gene>
    <name evidence="2" type="ORF">AA23TX_06627</name>
</gene>
<organism evidence="2 3">
    <name type="scientific">Amycolatopsis camponoti</name>
    <dbReference type="NCBI Taxonomy" id="2606593"/>
    <lineage>
        <taxon>Bacteria</taxon>
        <taxon>Bacillati</taxon>
        <taxon>Actinomycetota</taxon>
        <taxon>Actinomycetes</taxon>
        <taxon>Pseudonocardiales</taxon>
        <taxon>Pseudonocardiaceae</taxon>
        <taxon>Amycolatopsis</taxon>
    </lineage>
</organism>
<dbReference type="AlphaFoldDB" id="A0A6I8M1Y5"/>
<accession>A0A6I8M1Y5</accession>
<reference evidence="2 3" key="1">
    <citation type="submission" date="2019-09" db="EMBL/GenBank/DDBJ databases">
        <authorList>
            <person name="Leyn A S."/>
        </authorList>
    </citation>
    <scope>NUCLEOTIDE SEQUENCE [LARGE SCALE GENOMIC DNA]</scope>
    <source>
        <strain evidence="2">AA231_1</strain>
    </source>
</reference>
<evidence type="ECO:0000259" key="1">
    <source>
        <dbReference type="Pfam" id="PF02481"/>
    </source>
</evidence>
<keyword evidence="3" id="KW-1185">Reference proteome</keyword>
<sequence length="83" mass="8568">MARRRLRRPDELAAARSVTICGAQAATEYGEHHASEPSRDIAVWSGAAYSIDGAGRRGALAAHRPAATVAVLAASTLATQPGT</sequence>
<dbReference type="SUPFAM" id="SSF102405">
    <property type="entry name" value="MCP/YpsA-like"/>
    <property type="match status" value="1"/>
</dbReference>
<feature type="domain" description="Smf/DprA SLOG" evidence="1">
    <location>
        <begin position="13"/>
        <end position="80"/>
    </location>
</feature>
<dbReference type="RefSeq" id="WP_230862809.1">
    <property type="nucleotide sequence ID" value="NZ_CABVGP010000002.1"/>
</dbReference>
<dbReference type="Gene3D" id="3.40.50.450">
    <property type="match status" value="1"/>
</dbReference>
<proteinExistence type="predicted"/>
<name>A0A6I8M1Y5_9PSEU</name>
<evidence type="ECO:0000313" key="3">
    <source>
        <dbReference type="Proteomes" id="UP000399805"/>
    </source>
</evidence>
<dbReference type="Pfam" id="PF02481">
    <property type="entry name" value="DNA_processg_A"/>
    <property type="match status" value="1"/>
</dbReference>
<dbReference type="Proteomes" id="UP000399805">
    <property type="component" value="Unassembled WGS sequence"/>
</dbReference>
<dbReference type="InterPro" id="IPR057666">
    <property type="entry name" value="DrpA_SLOG"/>
</dbReference>
<dbReference type="EMBL" id="CABVGP010000002">
    <property type="protein sequence ID" value="VVJ21606.1"/>
    <property type="molecule type" value="Genomic_DNA"/>
</dbReference>